<sequence length="500" mass="56654">MYAFFATDNQLWRQLYRRTFGQCPAFEREWLMVYALGGKHEEQATTKQGGALARTAIQWREATEHRRKTEANWRRRQYVEHRHKVDTGDTSYARSIYVVVGPAGVLLFLIARKRIQFISAARNDQLISLFVNARQEEVLPVEGVGSVWILVGAQYITVLCGDAGSKATQLLVWRPGEQTPLLTRYVSPYMELRQLTGRWLLASKKVSLIGGSQGSAGEQHLGEDDMQPAIVLDEQWDETSQAATEIFVINVETGEFIYRFRHVAPLSVHIQPTNDDDDYDCLRLFRIHRVASPSSPVPATEQHGSSASNAGESSHWQWEWWCYEDARTHSCRAKGIIELPHPYGQLVCSRELEENRVLLSQYPFPVGSDDTYSVLQIDRHAPASPSSAGSGHLLWTASARNYDMKVLHSRRLLTFGREQGSVLVRLDRVHRPCDGLDVRRACRQHARPARCRDGRQDRARGGTERPARFMGSHQELCLLLESGVAGDARTGLWLLPPQRA</sequence>
<keyword evidence="1" id="KW-0812">Transmembrane</keyword>
<keyword evidence="1" id="KW-0472">Membrane</keyword>
<dbReference type="Proteomes" id="UP000278143">
    <property type="component" value="Unassembled WGS sequence"/>
</dbReference>
<accession>A0A4P9YST4</accession>
<keyword evidence="1" id="KW-1133">Transmembrane helix</keyword>
<name>A0A4P9YST4_9FUNG</name>
<organism evidence="2 3">
    <name type="scientific">Syncephalis pseudoplumigaleata</name>
    <dbReference type="NCBI Taxonomy" id="1712513"/>
    <lineage>
        <taxon>Eukaryota</taxon>
        <taxon>Fungi</taxon>
        <taxon>Fungi incertae sedis</taxon>
        <taxon>Zoopagomycota</taxon>
        <taxon>Zoopagomycotina</taxon>
        <taxon>Zoopagomycetes</taxon>
        <taxon>Zoopagales</taxon>
        <taxon>Piptocephalidaceae</taxon>
        <taxon>Syncephalis</taxon>
    </lineage>
</organism>
<evidence type="ECO:0000256" key="1">
    <source>
        <dbReference type="SAM" id="Phobius"/>
    </source>
</evidence>
<proteinExistence type="predicted"/>
<feature type="transmembrane region" description="Helical" evidence="1">
    <location>
        <begin position="92"/>
        <end position="111"/>
    </location>
</feature>
<keyword evidence="3" id="KW-1185">Reference proteome</keyword>
<evidence type="ECO:0000313" key="3">
    <source>
        <dbReference type="Proteomes" id="UP000278143"/>
    </source>
</evidence>
<protein>
    <submittedName>
        <fullName evidence="2">Uncharacterized protein</fullName>
    </submittedName>
</protein>
<dbReference type="OrthoDB" id="5590308at2759"/>
<dbReference type="EMBL" id="KZ991717">
    <property type="protein sequence ID" value="RKP22748.1"/>
    <property type="molecule type" value="Genomic_DNA"/>
</dbReference>
<reference evidence="3" key="1">
    <citation type="journal article" date="2018" name="Nat. Microbiol.">
        <title>Leveraging single-cell genomics to expand the fungal tree of life.</title>
        <authorList>
            <person name="Ahrendt S.R."/>
            <person name="Quandt C.A."/>
            <person name="Ciobanu D."/>
            <person name="Clum A."/>
            <person name="Salamov A."/>
            <person name="Andreopoulos B."/>
            <person name="Cheng J.F."/>
            <person name="Woyke T."/>
            <person name="Pelin A."/>
            <person name="Henrissat B."/>
            <person name="Reynolds N.K."/>
            <person name="Benny G.L."/>
            <person name="Smith M.E."/>
            <person name="James T.Y."/>
            <person name="Grigoriev I.V."/>
        </authorList>
    </citation>
    <scope>NUCLEOTIDE SEQUENCE [LARGE SCALE GENOMIC DNA]</scope>
    <source>
        <strain evidence="3">Benny S71-1</strain>
    </source>
</reference>
<dbReference type="AlphaFoldDB" id="A0A4P9YST4"/>
<gene>
    <name evidence="2" type="ORF">SYNPS1DRAFT_31615</name>
</gene>
<evidence type="ECO:0000313" key="2">
    <source>
        <dbReference type="EMBL" id="RKP22748.1"/>
    </source>
</evidence>